<dbReference type="Gene3D" id="2.60.40.10">
    <property type="entry name" value="Immunoglobulins"/>
    <property type="match status" value="24"/>
</dbReference>
<evidence type="ECO:0000313" key="10">
    <source>
        <dbReference type="Proteomes" id="UP001165090"/>
    </source>
</evidence>
<comment type="subcellular location">
    <subcellularLocation>
        <location evidence="1">Cell projection</location>
        <location evidence="1">Cilium</location>
    </subcellularLocation>
    <subcellularLocation>
        <location evidence="2">Cytoplasm</location>
    </subcellularLocation>
</comment>
<evidence type="ECO:0000256" key="5">
    <source>
        <dbReference type="ARBA" id="ARBA00023273"/>
    </source>
</evidence>
<dbReference type="Gene3D" id="3.40.50.300">
    <property type="entry name" value="P-loop containing nucleotide triphosphate hydrolases"/>
    <property type="match status" value="1"/>
</dbReference>
<feature type="region of interest" description="Disordered" evidence="6">
    <location>
        <begin position="2793"/>
        <end position="2812"/>
    </location>
</feature>
<feature type="compositionally biased region" description="Pro residues" evidence="6">
    <location>
        <begin position="2234"/>
        <end position="2245"/>
    </location>
</feature>
<feature type="compositionally biased region" description="Low complexity" evidence="6">
    <location>
        <begin position="1441"/>
        <end position="1464"/>
    </location>
</feature>
<keyword evidence="10" id="KW-1185">Reference proteome</keyword>
<feature type="region of interest" description="Disordered" evidence="6">
    <location>
        <begin position="2670"/>
        <end position="2727"/>
    </location>
</feature>
<dbReference type="InterPro" id="IPR033305">
    <property type="entry name" value="Hydin-like"/>
</dbReference>
<dbReference type="Proteomes" id="UP001165090">
    <property type="component" value="Unassembled WGS sequence"/>
</dbReference>
<gene>
    <name evidence="9" type="ORF">VaNZ11_003752</name>
</gene>
<feature type="region of interest" description="Disordered" evidence="6">
    <location>
        <begin position="1441"/>
        <end position="1482"/>
    </location>
</feature>
<feature type="compositionally biased region" description="Pro residues" evidence="6">
    <location>
        <begin position="2519"/>
        <end position="2530"/>
    </location>
</feature>
<dbReference type="Pfam" id="PF22544">
    <property type="entry name" value="HYDIN_VesB_CFA65-like_Ig"/>
    <property type="match status" value="5"/>
</dbReference>
<comment type="caution">
    <text evidence="9">The sequence shown here is derived from an EMBL/GenBank/DDBJ whole genome shotgun (WGS) entry which is preliminary data.</text>
</comment>
<dbReference type="EMBL" id="BSDZ01000010">
    <property type="protein sequence ID" value="GLI61384.1"/>
    <property type="molecule type" value="Genomic_DNA"/>
</dbReference>
<reference evidence="9 10" key="1">
    <citation type="journal article" date="2023" name="IScience">
        <title>Expanded male sex-determining region conserved during the evolution of homothallism in the green alga Volvox.</title>
        <authorList>
            <person name="Yamamoto K."/>
            <person name="Matsuzaki R."/>
            <person name="Mahakham W."/>
            <person name="Heman W."/>
            <person name="Sekimoto H."/>
            <person name="Kawachi M."/>
            <person name="Minakuchi Y."/>
            <person name="Toyoda A."/>
            <person name="Nozaki H."/>
        </authorList>
    </citation>
    <scope>NUCLEOTIDE SEQUENCE [LARGE SCALE GENOMIC DNA]</scope>
    <source>
        <strain evidence="9 10">NIES-4468</strain>
    </source>
</reference>
<evidence type="ECO:0000256" key="2">
    <source>
        <dbReference type="ARBA" id="ARBA00004496"/>
    </source>
</evidence>
<dbReference type="PANTHER" id="PTHR23053">
    <property type="entry name" value="DLEC1 DELETED IN LUNG AND ESOPHAGEAL CANCER 1"/>
    <property type="match status" value="1"/>
</dbReference>
<feature type="region of interest" description="Disordered" evidence="6">
    <location>
        <begin position="3785"/>
        <end position="3807"/>
    </location>
</feature>
<dbReference type="InterPro" id="IPR013783">
    <property type="entry name" value="Ig-like_fold"/>
</dbReference>
<feature type="region of interest" description="Disordered" evidence="6">
    <location>
        <begin position="3853"/>
        <end position="3882"/>
    </location>
</feature>
<evidence type="ECO:0000256" key="4">
    <source>
        <dbReference type="ARBA" id="ARBA00023069"/>
    </source>
</evidence>
<organism evidence="9 10">
    <name type="scientific">Volvox africanus</name>
    <dbReference type="NCBI Taxonomy" id="51714"/>
    <lineage>
        <taxon>Eukaryota</taxon>
        <taxon>Viridiplantae</taxon>
        <taxon>Chlorophyta</taxon>
        <taxon>core chlorophytes</taxon>
        <taxon>Chlorophyceae</taxon>
        <taxon>CS clade</taxon>
        <taxon>Chlamydomonadales</taxon>
        <taxon>Volvocaceae</taxon>
        <taxon>Volvox</taxon>
    </lineage>
</organism>
<keyword evidence="4" id="KW-0969">Cilium</keyword>
<dbReference type="PANTHER" id="PTHR23053:SF0">
    <property type="entry name" value="HYDROCEPHALUS-INDUCING PROTEIN HOMOLOG"/>
    <property type="match status" value="1"/>
</dbReference>
<keyword evidence="5" id="KW-0966">Cell projection</keyword>
<feature type="compositionally biased region" description="Low complexity" evidence="6">
    <location>
        <begin position="2670"/>
        <end position="2679"/>
    </location>
</feature>
<feature type="compositionally biased region" description="Pro residues" evidence="6">
    <location>
        <begin position="2482"/>
        <end position="2497"/>
    </location>
</feature>
<feature type="domain" description="HYDIN/VesB/CFA65-like Ig-like" evidence="7">
    <location>
        <begin position="470"/>
        <end position="565"/>
    </location>
</feature>
<protein>
    <submittedName>
        <fullName evidence="9">Uncharacterized protein</fullName>
    </submittedName>
</protein>
<dbReference type="NCBIfam" id="NF012200">
    <property type="entry name" value="choice_anch_D"/>
    <property type="match status" value="1"/>
</dbReference>
<feature type="compositionally biased region" description="Pro residues" evidence="6">
    <location>
        <begin position="2209"/>
        <end position="2218"/>
    </location>
</feature>
<evidence type="ECO:0000259" key="7">
    <source>
        <dbReference type="Pfam" id="PF22544"/>
    </source>
</evidence>
<dbReference type="InterPro" id="IPR059041">
    <property type="entry name" value="Ig_DLEC1_1"/>
</dbReference>
<keyword evidence="3" id="KW-0963">Cytoplasm</keyword>
<feature type="compositionally biased region" description="Polar residues" evidence="6">
    <location>
        <begin position="2338"/>
        <end position="2364"/>
    </location>
</feature>
<proteinExistence type="predicted"/>
<feature type="region of interest" description="Disordered" evidence="6">
    <location>
        <begin position="3238"/>
        <end position="3273"/>
    </location>
</feature>
<feature type="region of interest" description="Disordered" evidence="6">
    <location>
        <begin position="2479"/>
        <end position="2535"/>
    </location>
</feature>
<feature type="compositionally biased region" description="Basic and acidic residues" evidence="6">
    <location>
        <begin position="2685"/>
        <end position="2718"/>
    </location>
</feature>
<dbReference type="InterPro" id="IPR027417">
    <property type="entry name" value="P-loop_NTPase"/>
</dbReference>
<feature type="domain" description="HYDIN/VesB/CFA65-like Ig-like" evidence="7">
    <location>
        <begin position="4390"/>
        <end position="4486"/>
    </location>
</feature>
<dbReference type="InterPro" id="IPR053879">
    <property type="entry name" value="HYDIN_VesB_CFA65-like_Ig"/>
</dbReference>
<feature type="domain" description="HYDIN/VesB/CFA65-like Ig-like" evidence="7">
    <location>
        <begin position="193"/>
        <end position="276"/>
    </location>
</feature>
<feature type="compositionally biased region" description="Low complexity" evidence="6">
    <location>
        <begin position="3853"/>
        <end position="3881"/>
    </location>
</feature>
<accession>A0ABQ5RVY7</accession>
<evidence type="ECO:0000256" key="1">
    <source>
        <dbReference type="ARBA" id="ARBA00004138"/>
    </source>
</evidence>
<feature type="domain" description="HYDIN/VesB/CFA65-like Ig-like" evidence="7">
    <location>
        <begin position="799"/>
        <end position="877"/>
    </location>
</feature>
<feature type="compositionally biased region" description="Low complexity" evidence="6">
    <location>
        <begin position="3259"/>
        <end position="3273"/>
    </location>
</feature>
<feature type="compositionally biased region" description="Pro residues" evidence="6">
    <location>
        <begin position="2797"/>
        <end position="2809"/>
    </location>
</feature>
<dbReference type="Pfam" id="PF23277">
    <property type="entry name" value="Ig_Dlec1_1"/>
    <property type="match status" value="1"/>
</dbReference>
<feature type="region of interest" description="Disordered" evidence="6">
    <location>
        <begin position="349"/>
        <end position="376"/>
    </location>
</feature>
<evidence type="ECO:0000256" key="3">
    <source>
        <dbReference type="ARBA" id="ARBA00022490"/>
    </source>
</evidence>
<name>A0ABQ5RVY7_9CHLO</name>
<feature type="region of interest" description="Disordered" evidence="6">
    <location>
        <begin position="2209"/>
        <end position="2251"/>
    </location>
</feature>
<feature type="domain" description="Deleted in lung and esophageal cancer protein 1 Ig-like" evidence="8">
    <location>
        <begin position="89"/>
        <end position="178"/>
    </location>
</feature>
<evidence type="ECO:0000259" key="8">
    <source>
        <dbReference type="Pfam" id="PF23277"/>
    </source>
</evidence>
<sequence length="4983" mass="536297">MVGTGTLRVGSLTHQENTPKATLKYKKYNGDVDPSQLTKKTPGQQVAEVSQTGRNVEGWRPRPRIIEHLNIADFSHHVECKVPVDEPIFQPFPPEVTFHNYEAFQTYDATLYLRNNDNVSRRVKVLPMESPYFSVRRVAATGKDDSKVATGMEVAFMVTFRPESRDDYSCDLVVCTEREKFVVPVLAVGASAALGFPDLVEFGTVPAKVEARQTVFVRNVGSKAAHFSLSAPTPFGVSPAAGHLAPDETLQCTVTFEPPSVGRYEGELEIRYDSGRCVYAQLLGSGKELDVGVSQGVLTMLSTFVTKSSQKTFKIVNNSDSSITFSVKQRPSADQDAAITTQRLGSLTTSPRATYRNGDIGANGTNTGDGDVSSEDEDAIFSSAAAQLSRKLHKAQRDALLDQHLFNDRNFTVNPVDGTIWPHSELEVVVTFSPDHARDYEVMAYVDVAGRAERLPVVFKGRGLGPTAVFSYDVLDVGDTWVNTLHQYEVELQNRGKIDVEYRLVPPGSPFGSRFSFEPASGRLAGGQIQVIKVKLLSDLLGAFDETFAWQIRGSSEPLSLQFRGRVCAPSFEVDEEALDFGVCSYGFRYTKEFALTNTSEIPLRFLWRVPTDQEEPREFQILPAKGTILPHGRVKINVEFISRTVQRYRTELVMDIPGVAERQLVLPLTAECAVPKLSLYSRTLEFGECSLRYPYKQELRIVNESKLPAKFEVLPQEHNSLGLAAFTVEPSSGGIPARGEQAIDLTLTTYTLGRIQIPVRIKALGSKGAPLELILNAKCIGPQLDFGDDIDGRTNTPTIAFDKVPVLKEHSMPLTINNISAIPADFKLFIESKDSVFSVEPRQAHLEPGESCTAHVIVKMDESMDFADTLHVLIQEGADMPVPLTATGTGSAILAEELSSGLVDFGYQFVGRPFSRDVTVYNMGRKGVLLAWTSNRFDELKREYARAHRGSGKRFELSLIAPEMHPVFNISPDKVQLGPKEAATFTITGNALLPGEVREQLVCSGTFGNSNKGARRVFETAMRADVATPLLHFSERLLHFRHVYKKGVPVESQTRPLTIKNISPLPLTFALRPTPPFTVDRTSWVLDLEESGTVNITFDPNFKEDLQSIQTRTKLQVIYSDNPQRDAVDLHGDVDFPNLSFETHTIDFGSVLLDTTRRVPVRVTNSSNVDVVYSWAWDKGSVQEDVNSVASMSMRQGRPKPPPTQLFDVMPIRGVLRPGEAETMTFSFFAYPGVRASCAAVCQVEGGPAYSVHLSGESNNIKYSVEPQILDFGIQLYDRTVERELTLSNSGKVPFTYNFNFTRLSRPGIVEAVPVSGTVSPLTKETVKLKVCPGVPEKLVETLLVEVAHFEPVPIQISVEGAYAAVVINLPRVRDEQFTSCLEKARLSLINGALSHVPADEPNKPSDAVLSLFGGLQRSTTRSNRGGAAAAPALEGAPVPGDAAAAGGGPPASAATVPTTAGSRTVPAGARSIPGGTRSVNGTKNAAAAAAAAAPAAARVASAHSTGASGAPQLTPEKRVEVEAERLRLIQQLLDREAERRRLADRVSVVVDAGAADTADSQHLSTSPTMQREGSAVISPSVSASGELRALAARSNTGISKSVLTRAASIATIGTTGSNRGGLPMDEETRRAARLASLQPPLPALSVAHYVLDFGYVVKGLTRTRKFRITNTSTQQVSFRFEKGLLELHGFKVDPEVVARLPGAPDFGSVEVAVTMQANKSSVQPGPLELIYPLSIKGSPPVLLTLRAHIQVPDMRISTEILDFGSCLTGQCKVFTVQLHNQKQVPCEFSIKRPAEVIKAKDWQFFVCEPSEGTLEPDQRLNLKVMFTPILNREAPYSQGIPIRINLNSKVKELQCTGRGLTSKVNFSPNFVDCGPILPFFEGQAPNEARVTISNPCPFSIEVVSLDFDQRYLSDEEALRGMEGYNENSVLYLPPQHPGDPLWPEVAEAAEQRKRMEAAAAEAQAAADAAAAGAAGADAQATAAGGAAGTEGVGSLEAVAGGAAAAATAAAKKAAQKTLVLVVGPHLVGKTTQARRLGVRYGVPVVQLDDMLLAAADLEPPTPEELAAAAAAAAAATATPAATDADGGESDPTAELTPATAADGTAAATPAAPQPLPPFDTAISDLLFDKVLADPDYEGAPEYVPPHKRLPPEELYGLIVRGLRHLITQQPAFYGKGLVLDGLTSRYLPPQLVAKALLEALGLEQVVPPPPPPPEPVIDPKAAKKPLKKGEEPPPPPPPPPPKPSGWRGPYTVHVVQLAPEPPLLAGRLRLQNDIRTAEAMLSGKSGAEPSVGQSSLLVGGATDGPAVGAEASKFATGEGVAAATVAAAGGTSAATPRTSLAVTEETASVQQPTGASGPTPSQDEALKQYLEDAKQIIAGFNESTLAPLEVELGPQGPDNIVVIRRVVPEGSEDKVHKAVVGLAFRLGVLSTALPGAQCDAELVPPRYTMQMVQKPRPRQPRTPVQRFKIFTFVDLLNGAEPPPPAPPPPPPPAPSSPTASGRPKGSTRGKKGAPVVEEPPPPPPPPPTRKLIPDTRWVIPAGGAVELLVQFASPDVGKFTETLAFDVLGGERLNTLVLTGTCDYPHISTDYRNVFYKKVKARPQTPLIHSQYVISKGVFEFGPLLHSKDVTGYLEGAHPDNTARIRITNNGLFDNHVEFILKSVEQLQQQAEEAPAPSSGRPGKKEKDTKKPEPKKADPKKADPKKGDKKNEKEPEAPPQGLQLDSVFVLQPQSLDLKVDETQELVVYAFPKADGLVEDVIVCRIKDNPTPVEFPISVIGAKPQVQVRLNDGTVPPDPAAPHPPGPPAHNKLLTEGILFERLLVNKKDVKTFTITNPGLLPIKWRLNNLQTLPKEFTVYPQSGEIPARSDIVVTVEFAAIEKRICDAKLVLEVLDVQELQGVAHSIPLPIKGEAYKIEIDINFPQVNFPGVDYGTLRVVDDVVKPIVIKNTGKYAISYNFTMKPGSVLHGLVNITPPSGNIDPGKDAKIDMAWNKDKSLRNEMTLVGNTDVTLSIIEPLTTNREDTIPIQISAHAVFSKYAITPARGIHFGPVTYNTASKPKVVEITNLGQFEFRYRLFNYANGPPAVAPLPAAPAPGAKGAPAAKPGKAQAPPALNIGPFTFDPPEGAIPPGGRREVAVVFHAAGASTYAEVLGIDISERDFTDQPSGIPIEVAGESCIPGIDAENTVAIFEEHVISPSLDPFNPINNEFSTRERVFNFGAVLAQLGVADAGAAAAVRAPEEPPSPPPPGGKKGSAKGAKAVAAAPKPAAEPVEPLPTAAAAPHAVRANLKFINPVKVPCVVNFTIKPRGNLPPGVPLPMEVSPAQLVIPPLEYRYTAIYFAPRAIQTYVATLEAVVENGGDAKTKSFSCEVRGEGTLPTLAITEPTLVDSQGRPVLRFQRLLRGRSATQRISLKNNGILPARARIEMTPHPAFRLESTTAGGGGMAGETITVESKRGVSYNVVFTPAELGQVQHDVRLRVANNPFEDYRFLLAGEGYQEDVTFDLLPNDALDVLRLQDGPVGRPVTAVFALRNHSAVKNFRFRWPAPGAPGSNPHLSVSPAVGHLLAGSSKDITLTFSAAAPVKLQPHDLKVALMQINHAAGAQPVDWDDRSVVVDYGLPPGLNGQPVATPEPEPPITDVQGSGRDLVLHVHACADNAKYSCESGPIVFKATMMFQTRSYTFPLTNTSAAHLDYKFTITQPDGTTADESGVYSVSPQGGLIEAGQTIQITVKFSPTEVEDCNRVLTCHIPHLDASCPPLARPLSGRVLRPWAHFELPDSDYVSAGRRSPDMPGPSGSIEPLDPATRVVEVESLGIRVRNTKRFFVLNPTGISYEFFWEPFGKVSTAAAATQKAQQRQPSQQQQQQSDAAQGSGQQISNPFSCLTRRGIIGGGRRFEMVFDYTPAHDAVVETFWRFRIPEQGIEVPFLLVGLVSEPRVMLDRPSINFGQILIGCKGHATVTLLNNEHLPFQFTFDKASYDATDELVKATGLPPMVDLEPSSGVVPAQGSVTISATFTPRLERDINYNVQCIVKNKPSRLSLNVKGEGTAIHEALQLENADGSTVALAPRQPNAVDFGQVLVNERCVKALAFINSGQVNFNFVWDIGTNPRISIHPESGTVPRGERLSCEIVYNPHGPDKLQDYKVTCQILNGPKYTLLLSGVGHKPRLDLSWFNHDFGLQPIWQPGMAPAVRPLRLRNDDPQPIAIDPHWDPAAPGSADWQVDCGPTVLQPGESREWVVTFKPRGAASASLSLPLEINGLYTVHVEAKGEGSLLRVEVANPAHRAINFGPVAQGGSAMRVVPVINRGRTTATLNMGPSAELLSRCGIDVIPSATTDILLRPRESADLTFFFRPSGRMRPFTEELLVNICGVTTPLATLTGACLGTELRLASDSLPFGPVVHGSRAVKRLQLENTGDVGTKFAWDVRAFGPHFSIFPADGFLAPGQDVKLDVTFHPTEVNPDIRVDKVRLRVDGGAESTLTLTGACIASAAQPEVVSFACNVRSSASQSITITNASSSAWSLRPVVQNDFFSGPESLTVPANGKASYPVTFKPLTMSSPDQPHEGSVFFPIPDGTGLLYRLVGRAEAPVPEGVLERHIQAKSQHTEVLKCHNWLHRPQRFHVLVERKTGDKSTQLVVPEYVDVPALSSKEVKMGVMSFTASTTQAIVKFKNEASGEYLLYDLKFIASSAAQRGSLSLECPVRTQTSGRVSVTNPLPEDVTLRGSSTSKHVVVPQTTVLRAGSTTEIEVRYRPLVVGSSEAVLRLECQELGLFEWGLRLAGTPTNPERSLAFNVPLGGRESQVFRFTHWLDERSEYKVSFKSSGTNVAAGGAFTAASSVVAPPAVAGLAAGSEASLEVNFEPTAIGENIRDTLVVVSATGGEYQCPLVGRCIPPKPQGPVDVSRGTAILPFANVFTADAEFAFAVDNPAFMVKNSEKIPSKKSANIAIQYKPAEPGRAAKTGKLTISCPAQTSSQWVYYLQA</sequence>
<feature type="domain" description="HYDIN/VesB/CFA65-like Ig-like" evidence="7">
    <location>
        <begin position="570"/>
        <end position="659"/>
    </location>
</feature>
<evidence type="ECO:0000313" key="9">
    <source>
        <dbReference type="EMBL" id="GLI61384.1"/>
    </source>
</evidence>
<feature type="region of interest" description="Disordered" evidence="6">
    <location>
        <begin position="2330"/>
        <end position="2364"/>
    </location>
</feature>
<evidence type="ECO:0000256" key="6">
    <source>
        <dbReference type="SAM" id="MobiDB-lite"/>
    </source>
</evidence>